<gene>
    <name evidence="3" type="ORF">FJY75_05485</name>
</gene>
<feature type="binding site" evidence="1">
    <location>
        <begin position="13"/>
        <end position="21"/>
    </location>
    <ligand>
        <name>ATP</name>
        <dbReference type="ChEBI" id="CHEBI:30616"/>
    </ligand>
</feature>
<protein>
    <submittedName>
        <fullName evidence="3">Deoxynucleoside kinase</fullName>
    </submittedName>
</protein>
<keyword evidence="1" id="KW-0067">ATP-binding</keyword>
<dbReference type="CDD" id="cd01673">
    <property type="entry name" value="dNK"/>
    <property type="match status" value="1"/>
</dbReference>
<proteinExistence type="predicted"/>
<dbReference type="PANTHER" id="PTHR10513">
    <property type="entry name" value="DEOXYNUCLEOSIDE KINASE"/>
    <property type="match status" value="1"/>
</dbReference>
<keyword evidence="3" id="KW-0418">Kinase</keyword>
<evidence type="ECO:0000313" key="3">
    <source>
        <dbReference type="EMBL" id="MBM3317284.1"/>
    </source>
</evidence>
<dbReference type="EMBL" id="VGIY01000101">
    <property type="protein sequence ID" value="MBM3317284.1"/>
    <property type="molecule type" value="Genomic_DNA"/>
</dbReference>
<accession>A0A937XA59</accession>
<dbReference type="InterPro" id="IPR050566">
    <property type="entry name" value="Deoxyribonucleoside_kinase"/>
</dbReference>
<evidence type="ECO:0000256" key="1">
    <source>
        <dbReference type="PIRSR" id="PIRSR000705-3"/>
    </source>
</evidence>
<dbReference type="Proteomes" id="UP000748308">
    <property type="component" value="Unassembled WGS sequence"/>
</dbReference>
<dbReference type="InterPro" id="IPR027417">
    <property type="entry name" value="P-loop_NTPase"/>
</dbReference>
<feature type="binding site" evidence="1">
    <location>
        <begin position="139"/>
        <end position="143"/>
    </location>
    <ligand>
        <name>ATP</name>
        <dbReference type="ChEBI" id="CHEBI:30616"/>
    </ligand>
</feature>
<dbReference type="Pfam" id="PF01712">
    <property type="entry name" value="dNK"/>
    <property type="match status" value="1"/>
</dbReference>
<dbReference type="InterPro" id="IPR002624">
    <property type="entry name" value="DCK/DGK"/>
</dbReference>
<dbReference type="Gene3D" id="3.40.50.300">
    <property type="entry name" value="P-loop containing nucleotide triphosphate hydrolases"/>
    <property type="match status" value="1"/>
</dbReference>
<evidence type="ECO:0000313" key="4">
    <source>
        <dbReference type="Proteomes" id="UP000748308"/>
    </source>
</evidence>
<dbReference type="InterPro" id="IPR031314">
    <property type="entry name" value="DNK_dom"/>
</dbReference>
<dbReference type="PIRSF" id="PIRSF000705">
    <property type="entry name" value="DNK"/>
    <property type="match status" value="1"/>
</dbReference>
<reference evidence="3" key="1">
    <citation type="submission" date="2019-03" db="EMBL/GenBank/DDBJ databases">
        <title>Lake Tanganyika Metagenome-Assembled Genomes (MAGs).</title>
        <authorList>
            <person name="Tran P."/>
        </authorList>
    </citation>
    <scope>NUCLEOTIDE SEQUENCE</scope>
    <source>
        <strain evidence="3">M_DeepCast_400m_m2_100</strain>
    </source>
</reference>
<keyword evidence="1" id="KW-0547">Nucleotide-binding</keyword>
<dbReference type="GO" id="GO:0019136">
    <property type="term" value="F:deoxynucleoside kinase activity"/>
    <property type="evidence" value="ECO:0007669"/>
    <property type="project" value="InterPro"/>
</dbReference>
<evidence type="ECO:0000259" key="2">
    <source>
        <dbReference type="Pfam" id="PF01712"/>
    </source>
</evidence>
<feature type="domain" description="Deoxynucleoside kinase" evidence="2">
    <location>
        <begin position="9"/>
        <end position="197"/>
    </location>
</feature>
<keyword evidence="3" id="KW-0808">Transferase</keyword>
<name>A0A937XA59_UNCEI</name>
<sequence length="220" mass="25162">MEAESVRYIAVEGVIGVGKTTLARRFAALLGAYPLLEEVEENPFLAHFYKDRRAHAFQTQIFFLLSRYRQQRALLQRDLFRDVVVSDYMFDKDRIFAHINLDDHELEMYNQIFALMERDLARPDRVVYLQASPEVLLSRVTKRGRVFERDMDPAYLETLAEAYAYFFTHYRGSPVLIVNAAETDFVADPGAAEELLAAALRLHEGSAFFRAGAEGQGVSP</sequence>
<dbReference type="GO" id="GO:0005524">
    <property type="term" value="F:ATP binding"/>
    <property type="evidence" value="ECO:0007669"/>
    <property type="project" value="UniProtKB-KW"/>
</dbReference>
<dbReference type="AlphaFoldDB" id="A0A937XA59"/>
<organism evidence="3 4">
    <name type="scientific">Eiseniibacteriota bacterium</name>
    <dbReference type="NCBI Taxonomy" id="2212470"/>
    <lineage>
        <taxon>Bacteria</taxon>
        <taxon>Candidatus Eiseniibacteriota</taxon>
    </lineage>
</organism>
<dbReference type="GO" id="GO:0005737">
    <property type="term" value="C:cytoplasm"/>
    <property type="evidence" value="ECO:0007669"/>
    <property type="project" value="TreeGrafter"/>
</dbReference>
<dbReference type="SUPFAM" id="SSF52540">
    <property type="entry name" value="P-loop containing nucleoside triphosphate hydrolases"/>
    <property type="match status" value="1"/>
</dbReference>
<comment type="caution">
    <text evidence="3">The sequence shown here is derived from an EMBL/GenBank/DDBJ whole genome shotgun (WGS) entry which is preliminary data.</text>
</comment>
<dbReference type="PANTHER" id="PTHR10513:SF46">
    <property type="entry name" value="DEOXYGUANOSINE KINASE"/>
    <property type="match status" value="1"/>
</dbReference>